<dbReference type="RefSeq" id="WP_049835527.1">
    <property type="nucleotide sequence ID" value="NZ_CP012160.1"/>
</dbReference>
<sequence>MLRSFLILITFIIALPAYAQDSCEYANDNECDEERYGGQGYCETGTDTTDCTLLSAGINEDSCAFAEDGECDEYRYNGSGACQDGSDLTDCTAWQVDRETNFIERAQALGYNEVAINALGDNTCRWSYDEECDDPSLGGTGACEVGTDAMDCIAAKPTN</sequence>
<name>A0A0K0Y8L6_9RHOB</name>
<organism evidence="1 2">
    <name type="scientific">Octadecabacter temperatus</name>
    <dbReference type="NCBI Taxonomy" id="1458307"/>
    <lineage>
        <taxon>Bacteria</taxon>
        <taxon>Pseudomonadati</taxon>
        <taxon>Pseudomonadota</taxon>
        <taxon>Alphaproteobacteria</taxon>
        <taxon>Rhodobacterales</taxon>
        <taxon>Roseobacteraceae</taxon>
        <taxon>Octadecabacter</taxon>
    </lineage>
</organism>
<evidence type="ECO:0000313" key="2">
    <source>
        <dbReference type="Proteomes" id="UP000067444"/>
    </source>
</evidence>
<gene>
    <name evidence="1" type="ORF">OSB_27900</name>
</gene>
<protein>
    <submittedName>
        <fullName evidence="1">Uncharacterized protein</fullName>
    </submittedName>
</protein>
<dbReference type="STRING" id="1458307.OSB_27900"/>
<dbReference type="Proteomes" id="UP000067444">
    <property type="component" value="Chromosome"/>
</dbReference>
<dbReference type="KEGG" id="otm:OSB_27900"/>
<keyword evidence="2" id="KW-1185">Reference proteome</keyword>
<evidence type="ECO:0000313" key="1">
    <source>
        <dbReference type="EMBL" id="AKS47314.1"/>
    </source>
</evidence>
<dbReference type="AlphaFoldDB" id="A0A0K0Y8L6"/>
<proteinExistence type="predicted"/>
<dbReference type="EMBL" id="CP012160">
    <property type="protein sequence ID" value="AKS47314.1"/>
    <property type="molecule type" value="Genomic_DNA"/>
</dbReference>
<dbReference type="OrthoDB" id="7857184at2"/>
<reference evidence="1 2" key="1">
    <citation type="journal article" date="2015" name="Genome Announc.">
        <title>Closed Genome Sequence of Octadecabacter temperatus SB1, the First Mesophilic Species of the Genus Octadecabacter.</title>
        <authorList>
            <person name="Voget S."/>
            <person name="Billerbeck S."/>
            <person name="Simon M."/>
            <person name="Daniel R."/>
        </authorList>
    </citation>
    <scope>NUCLEOTIDE SEQUENCE [LARGE SCALE GENOMIC DNA]</scope>
    <source>
        <strain evidence="1 2">SB1</strain>
    </source>
</reference>
<accession>A0A0K0Y8L6</accession>